<sequence length="169" mass="18470">MRVMLSDDGYDAQVCVRPPPVIPRLGRMGLVAVSFVFKIELLGFSTKRCSVCSTRNGRGVLGRRQPVRTRYHTSSTVTVTSSKQCAVNLLEVVVVCSAQNVVVPLFCYLTSKLPSCVCSGVLLFNLFLSPFYSSSTCFFISFVLLNNNQPLTSSASRFLPCSNPVILAT</sequence>
<organism evidence="2 3">
    <name type="scientific">Choiromyces venosus 120613-1</name>
    <dbReference type="NCBI Taxonomy" id="1336337"/>
    <lineage>
        <taxon>Eukaryota</taxon>
        <taxon>Fungi</taxon>
        <taxon>Dikarya</taxon>
        <taxon>Ascomycota</taxon>
        <taxon>Pezizomycotina</taxon>
        <taxon>Pezizomycetes</taxon>
        <taxon>Pezizales</taxon>
        <taxon>Tuberaceae</taxon>
        <taxon>Choiromyces</taxon>
    </lineage>
</organism>
<gene>
    <name evidence="2" type="ORF">L873DRAFT_1106372</name>
</gene>
<evidence type="ECO:0000313" key="2">
    <source>
        <dbReference type="EMBL" id="RPA97718.1"/>
    </source>
</evidence>
<reference evidence="2 3" key="1">
    <citation type="journal article" date="2018" name="Nat. Ecol. Evol.">
        <title>Pezizomycetes genomes reveal the molecular basis of ectomycorrhizal truffle lifestyle.</title>
        <authorList>
            <person name="Murat C."/>
            <person name="Payen T."/>
            <person name="Noel B."/>
            <person name="Kuo A."/>
            <person name="Morin E."/>
            <person name="Chen J."/>
            <person name="Kohler A."/>
            <person name="Krizsan K."/>
            <person name="Balestrini R."/>
            <person name="Da Silva C."/>
            <person name="Montanini B."/>
            <person name="Hainaut M."/>
            <person name="Levati E."/>
            <person name="Barry K.W."/>
            <person name="Belfiori B."/>
            <person name="Cichocki N."/>
            <person name="Clum A."/>
            <person name="Dockter R.B."/>
            <person name="Fauchery L."/>
            <person name="Guy J."/>
            <person name="Iotti M."/>
            <person name="Le Tacon F."/>
            <person name="Lindquist E.A."/>
            <person name="Lipzen A."/>
            <person name="Malagnac F."/>
            <person name="Mello A."/>
            <person name="Molinier V."/>
            <person name="Miyauchi S."/>
            <person name="Poulain J."/>
            <person name="Riccioni C."/>
            <person name="Rubini A."/>
            <person name="Sitrit Y."/>
            <person name="Splivallo R."/>
            <person name="Traeger S."/>
            <person name="Wang M."/>
            <person name="Zifcakova L."/>
            <person name="Wipf D."/>
            <person name="Zambonelli A."/>
            <person name="Paolocci F."/>
            <person name="Nowrousian M."/>
            <person name="Ottonello S."/>
            <person name="Baldrian P."/>
            <person name="Spatafora J.W."/>
            <person name="Henrissat B."/>
            <person name="Nagy L.G."/>
            <person name="Aury J.M."/>
            <person name="Wincker P."/>
            <person name="Grigoriev I.V."/>
            <person name="Bonfante P."/>
            <person name="Martin F.M."/>
        </authorList>
    </citation>
    <scope>NUCLEOTIDE SEQUENCE [LARGE SCALE GENOMIC DNA]</scope>
    <source>
        <strain evidence="2 3">120613-1</strain>
    </source>
</reference>
<dbReference type="EMBL" id="ML120402">
    <property type="protein sequence ID" value="RPA97718.1"/>
    <property type="molecule type" value="Genomic_DNA"/>
</dbReference>
<evidence type="ECO:0000313" key="3">
    <source>
        <dbReference type="Proteomes" id="UP000276215"/>
    </source>
</evidence>
<name>A0A3N4JL51_9PEZI</name>
<keyword evidence="1" id="KW-1133">Transmembrane helix</keyword>
<protein>
    <submittedName>
        <fullName evidence="2">Uncharacterized protein</fullName>
    </submittedName>
</protein>
<keyword evidence="1" id="KW-0472">Membrane</keyword>
<feature type="transmembrane region" description="Helical" evidence="1">
    <location>
        <begin position="122"/>
        <end position="145"/>
    </location>
</feature>
<evidence type="ECO:0000256" key="1">
    <source>
        <dbReference type="SAM" id="Phobius"/>
    </source>
</evidence>
<accession>A0A3N4JL51</accession>
<keyword evidence="3" id="KW-1185">Reference proteome</keyword>
<dbReference type="AlphaFoldDB" id="A0A3N4JL51"/>
<proteinExistence type="predicted"/>
<keyword evidence="1" id="KW-0812">Transmembrane</keyword>
<dbReference type="Proteomes" id="UP000276215">
    <property type="component" value="Unassembled WGS sequence"/>
</dbReference>